<feature type="domain" description="EGF-like" evidence="3">
    <location>
        <begin position="1081"/>
        <end position="1119"/>
    </location>
</feature>
<dbReference type="SMART" id="SM00604">
    <property type="entry name" value="MD"/>
    <property type="match status" value="1"/>
</dbReference>
<feature type="disulfide bond" evidence="1">
    <location>
        <begin position="1612"/>
        <end position="1621"/>
    </location>
</feature>
<dbReference type="PROSITE" id="PS50026">
    <property type="entry name" value="EGF_3"/>
    <property type="match status" value="3"/>
</dbReference>
<dbReference type="PROSITE" id="PS00022">
    <property type="entry name" value="EGF_1"/>
    <property type="match status" value="3"/>
</dbReference>
<comment type="caution">
    <text evidence="1">Lacks conserved residue(s) required for the propagation of feature annotation.</text>
</comment>
<evidence type="ECO:0000256" key="1">
    <source>
        <dbReference type="PROSITE-ProRule" id="PRU00076"/>
    </source>
</evidence>
<evidence type="ECO:0000256" key="2">
    <source>
        <dbReference type="SAM" id="SignalP"/>
    </source>
</evidence>
<dbReference type="InterPro" id="IPR006582">
    <property type="entry name" value="MD_domain"/>
</dbReference>
<feature type="signal peptide" evidence="2">
    <location>
        <begin position="1"/>
        <end position="20"/>
    </location>
</feature>
<keyword evidence="5" id="KW-1185">Reference proteome</keyword>
<dbReference type="InterPro" id="IPR000742">
    <property type="entry name" value="EGF"/>
</dbReference>
<keyword evidence="1" id="KW-0245">EGF-like domain</keyword>
<feature type="disulfide bond" evidence="1">
    <location>
        <begin position="1090"/>
        <end position="1107"/>
    </location>
</feature>
<sequence>MLLPSALFIFLISFSGATFAAYDYEVRGNIDLISKFDVDEEYFDVKGFGAKHELAEQRFLDIFGQDFDGFEIFDVKIHGEKTAVFHAILSLKNEISRETIIEKIHDTSDIQIYFLRRSELSTRTKFGRFAVPKQDDVTACVNGGILLPNATCACPPYRSGPTCAIISCRNSGIAENGRCACPPGIYSEHCEARTCVANIASSVDLSWPSVVLVVNTRASMAYDLNTIIENLPTLVDDYNNNGVYPMNYILTVYRTSGSVYFMETTVFSLSDDLISYLQHVVLGASSDDQPHIDALYAAQSSSNNIRPQSTVYFFADSENRDAPVPSTILSQTTESLLIQQTLAWRNRIVLVISQWPTSPITPVGNYFDVLRRVVTATHGDIISVDKTELTEIISHLFYYYINGQNTFVQYYNNLNKTIPLLSDINSTNSYILLTVENGVSVPNVQDVSGNVLTPVSSGSRYALYRTQLSVTSQVTVISANSTHNTRVWFQSTDTVLISYSNDDSIDNGYAYTFSAFNQRPTLYSTFAGTSSVQVSRLDSVTSKVTLGAAISTTRSDSCIFPYQFDIVPTSLDGPYVHNVVVSTASGTYYRAIPGYSFVPQNQTGPAFNCQNNGTRSGTTTCQCTSNFRGQKCEIPNCQNGGTVDNFPNGNGRGYCICPFGVTGSFCEIINCSSMSPDQFESYDRSFALVVQNSLSASTSLTGLTNGLKIMLNNGNSTDFSEFILTTYKNRLVGKDVLPEVYSSSTTSAGVFLNQSTFDNIGYAYSPAGAQPGLLALETTLKSMSYDKSSIFFFTDSTSTINIGSANFSDIVQNAVERQIEISIIVVAPYGSQSTCLSSGNYQIYELLAIQTGGNFINLCQPYTTSGDPVFNFVASYGLSHHHTEVVYYNVIPDCTNYLSMPFYVSNVNAEVNIVVYSHSAQSFAAQAVEFLPQIQQNLTADAHSVPFFASFPLKISANSTLSYTVNIQASAPGQCFLRITERSQFSVYLGFSPDPSVDRYSKYLTYATHQTPVVHLSSVLQTDPQVGLDVYDNIGNILYTSGGVKRTSGCKYEYVESKPFVCATAESTFTMDVTVVTSQVTIQRTQRAYCGNLQTCLNGGIQLANQCACLDGYIGLNCEIPQCKNGGTVVDFKCFCPTGYDGDLCQYIQCHNWNFIETHDPRESSFTQITFVVEVNTNTMAIANSILKLNMANFFNGTDDVNRPKVYTLITFDDVDVNVVVSSAHRDVFLAAFNKAMTIDTKTPTTVRSLAALRKAFDTAVDLPGTINLFTSVGPQIENVLDTVKQRFGIQVNLIYMGTQASQYLPGNISPYLVAPARQSNGRIITSNTAFTKNVLTALQNGINENQLILDDAAKDCSGTYVFTFPVESLATGLVLVGTGSSIKYVVRDENNNVVDFSSTTTLSDVNAVIANINTQGHQAGYWNISVSAAGSCYLQARTITPLQLIPGFTSDQQEDFVSTVPRVGAGTSSQSYVTFRIQDSYDSSKPNYGSNVLSVETIATDLESPWLAPQTVGYYSALSRDPVGCASQYVTPLISWPETYEKFLITGVDQNQAPYQRTFFFNAVAKSTDCLNGATVDQYGFCQCDSNHSGSLCQRRVCQNGGTSAYGTCDCPNGYYGLYCEQYFQYTSS</sequence>
<dbReference type="PANTHER" id="PTHR47324">
    <property type="entry name" value="PROTEIN IRG-7-RELATED"/>
    <property type="match status" value="1"/>
</dbReference>
<evidence type="ECO:0000259" key="3">
    <source>
        <dbReference type="PROSITE" id="PS50026"/>
    </source>
</evidence>
<feature type="domain" description="EGF-like" evidence="3">
    <location>
        <begin position="628"/>
        <end position="667"/>
    </location>
</feature>
<keyword evidence="1" id="KW-1015">Disulfide bond</keyword>
<organism evidence="4 5">
    <name type="scientific">Caenorhabditis angaria</name>
    <dbReference type="NCBI Taxonomy" id="860376"/>
    <lineage>
        <taxon>Eukaryota</taxon>
        <taxon>Metazoa</taxon>
        <taxon>Ecdysozoa</taxon>
        <taxon>Nematoda</taxon>
        <taxon>Chromadorea</taxon>
        <taxon>Rhabditida</taxon>
        <taxon>Rhabditina</taxon>
        <taxon>Rhabditomorpha</taxon>
        <taxon>Rhabditoidea</taxon>
        <taxon>Rhabditidae</taxon>
        <taxon>Peloderinae</taxon>
        <taxon>Caenorhabditis</taxon>
    </lineage>
</organism>
<keyword evidence="2" id="KW-0732">Signal</keyword>
<dbReference type="PANTHER" id="PTHR47324:SF3">
    <property type="entry name" value="EGF-LIKE DOMAIN-CONTAINING PROTEIN"/>
    <property type="match status" value="1"/>
</dbReference>
<dbReference type="InterPro" id="IPR053295">
    <property type="entry name" value="Innate_immunity_reg"/>
</dbReference>
<feature type="disulfide bond" evidence="1">
    <location>
        <begin position="657"/>
        <end position="666"/>
    </location>
</feature>
<dbReference type="EMBL" id="CANHGI010000004">
    <property type="protein sequence ID" value="CAI5448631.1"/>
    <property type="molecule type" value="Genomic_DNA"/>
</dbReference>
<feature type="domain" description="EGF-like" evidence="3">
    <location>
        <begin position="1590"/>
        <end position="1622"/>
    </location>
</feature>
<evidence type="ECO:0000313" key="4">
    <source>
        <dbReference type="EMBL" id="CAI5448631.1"/>
    </source>
</evidence>
<reference evidence="4" key="1">
    <citation type="submission" date="2022-11" db="EMBL/GenBank/DDBJ databases">
        <authorList>
            <person name="Kikuchi T."/>
        </authorList>
    </citation>
    <scope>NUCLEOTIDE SEQUENCE</scope>
    <source>
        <strain evidence="4">PS1010</strain>
    </source>
</reference>
<dbReference type="SUPFAM" id="SSF57184">
    <property type="entry name" value="Growth factor receptor domain"/>
    <property type="match status" value="1"/>
</dbReference>
<evidence type="ECO:0000313" key="5">
    <source>
        <dbReference type="Proteomes" id="UP001152747"/>
    </source>
</evidence>
<comment type="caution">
    <text evidence="4">The sequence shown here is derived from an EMBL/GenBank/DDBJ whole genome shotgun (WGS) entry which is preliminary data.</text>
</comment>
<feature type="chain" id="PRO_5040464006" description="EGF-like domain-containing protein" evidence="2">
    <location>
        <begin position="21"/>
        <end position="1630"/>
    </location>
</feature>
<dbReference type="PROSITE" id="PS01186">
    <property type="entry name" value="EGF_2"/>
    <property type="match status" value="2"/>
</dbReference>
<protein>
    <recommendedName>
        <fullName evidence="3">EGF-like domain-containing protein</fullName>
    </recommendedName>
</protein>
<name>A0A9P1N5E4_9PELO</name>
<dbReference type="InterPro" id="IPR009030">
    <property type="entry name" value="Growth_fac_rcpt_cys_sf"/>
</dbReference>
<feature type="disulfide bond" evidence="1">
    <location>
        <begin position="1109"/>
        <end position="1118"/>
    </location>
</feature>
<proteinExistence type="predicted"/>
<accession>A0A9P1N5E4</accession>
<dbReference type="Proteomes" id="UP001152747">
    <property type="component" value="Unassembled WGS sequence"/>
</dbReference>
<dbReference type="SMART" id="SM00181">
    <property type="entry name" value="EGF"/>
    <property type="match status" value="5"/>
</dbReference>
<dbReference type="Gene3D" id="2.10.25.10">
    <property type="entry name" value="Laminin"/>
    <property type="match status" value="3"/>
</dbReference>
<gene>
    <name evidence="4" type="ORF">CAMP_LOCUS11268</name>
</gene>
<dbReference type="OrthoDB" id="5779730at2759"/>